<evidence type="ECO:0000256" key="2">
    <source>
        <dbReference type="SAM" id="Phobius"/>
    </source>
</evidence>
<feature type="compositionally biased region" description="Basic and acidic residues" evidence="1">
    <location>
        <begin position="126"/>
        <end position="236"/>
    </location>
</feature>
<dbReference type="PANTHER" id="PTHR11319">
    <property type="entry name" value="G PROTEIN-COUPLED RECEPTOR-RELATED"/>
    <property type="match status" value="1"/>
</dbReference>
<protein>
    <recommendedName>
        <fullName evidence="5">Right handed beta helix domain-containing protein</fullName>
    </recommendedName>
</protein>
<evidence type="ECO:0000256" key="1">
    <source>
        <dbReference type="SAM" id="MobiDB-lite"/>
    </source>
</evidence>
<name>A0ABQ4EP39_9ACTN</name>
<dbReference type="PANTHER" id="PTHR11319:SF35">
    <property type="entry name" value="OUTER MEMBRANE PROTEIN PMPC-RELATED"/>
    <property type="match status" value="1"/>
</dbReference>
<keyword evidence="2" id="KW-0472">Membrane</keyword>
<proteinExistence type="predicted"/>
<dbReference type="Proteomes" id="UP000621500">
    <property type="component" value="Unassembled WGS sequence"/>
</dbReference>
<keyword evidence="2" id="KW-0812">Transmembrane</keyword>
<keyword evidence="2" id="KW-1133">Transmembrane helix</keyword>
<feature type="region of interest" description="Disordered" evidence="1">
    <location>
        <begin position="67"/>
        <end position="321"/>
    </location>
</feature>
<sequence>MSEFQGSHVDPGQPTTRPKRRRSRWFLAGGIVAGSLMAGAAGLAGVATLASDRGLADVDLGQLSVVAAENDKGDNVKDPGKHEDPKDPKAGPTERKDQNGKHEGGEDSQGDWQDYCKPGGGWQGQGDKKAEDPKDRKDPKAGPSDQKDPKAKPEESKEKPGESKESMESKESKDPKAGPEPKDRKEKDEESKDAKESKESKESKDPKAGPEPKDRKEKNEESKEKREDSKESRDSEGSGWQGGSQGGSAWQGGSQGGGENDWSGETPGSDGSRWHNGSQGGESGSDWQGSGSEGSGWNGGSQEGREGCGSDKREDEKVTSVPCDPDKLIAALVHANAEGGGSLKLAPKCTYTLTASNESGEKHNGKGEKETGKAPTDAGPMGAMGAMGAGGAAGAAGAPAAAAAAETMGSPGEKKDDKKHEKKEEKNEDRSGLPVIKAPIKIKGEGATIRRDTYAKDFRFFTVRDGGDLELSNVFLRNGRAGEGGAISIDHGATATVKRVTISDSTALRKEGGGGAIFNDGHLAVLESKFERNSSAGDGGGILNGGVLTVEKSEFFNNSADKAGGGLANHQGAADINKSAFEHNNAAEGGGIASISARTKIWDGEVKGNTAKVGGGIFNKEATLTIRGLNVSDNLGTEDGGGIATIKGLLTVDESKITKNTTRGDGGGIFAEKSEVIVRDTEVSKNRAVGARSVGGGIAVEGGSLELKRDKIVENEATKKGGGLFAEHAKVRVDDDTVISKNRPDNCAGEEIENCFA</sequence>
<feature type="transmembrane region" description="Helical" evidence="2">
    <location>
        <begin position="25"/>
        <end position="50"/>
    </location>
</feature>
<dbReference type="InterPro" id="IPR011050">
    <property type="entry name" value="Pectin_lyase_fold/virulence"/>
</dbReference>
<feature type="region of interest" description="Disordered" evidence="1">
    <location>
        <begin position="403"/>
        <end position="433"/>
    </location>
</feature>
<dbReference type="EMBL" id="BONX01000018">
    <property type="protein sequence ID" value="GIG96408.1"/>
    <property type="molecule type" value="Genomic_DNA"/>
</dbReference>
<organism evidence="3 4">
    <name type="scientific">Plantactinospora mayteni</name>
    <dbReference type="NCBI Taxonomy" id="566021"/>
    <lineage>
        <taxon>Bacteria</taxon>
        <taxon>Bacillati</taxon>
        <taxon>Actinomycetota</taxon>
        <taxon>Actinomycetes</taxon>
        <taxon>Micromonosporales</taxon>
        <taxon>Micromonosporaceae</taxon>
        <taxon>Plantactinospora</taxon>
    </lineage>
</organism>
<reference evidence="3 4" key="1">
    <citation type="submission" date="2021-01" db="EMBL/GenBank/DDBJ databases">
        <title>Whole genome shotgun sequence of Plantactinospora mayteni NBRC 109088.</title>
        <authorList>
            <person name="Komaki H."/>
            <person name="Tamura T."/>
        </authorList>
    </citation>
    <scope>NUCLEOTIDE SEQUENCE [LARGE SCALE GENOMIC DNA]</scope>
    <source>
        <strain evidence="3 4">NBRC 109088</strain>
    </source>
</reference>
<feature type="region of interest" description="Disordered" evidence="1">
    <location>
        <begin position="355"/>
        <end position="382"/>
    </location>
</feature>
<keyword evidence="4" id="KW-1185">Reference proteome</keyword>
<feature type="compositionally biased region" description="Basic and acidic residues" evidence="1">
    <location>
        <begin position="69"/>
        <end position="105"/>
    </location>
</feature>
<dbReference type="RefSeq" id="WP_203857945.1">
    <property type="nucleotide sequence ID" value="NZ_BAAAZQ010000004.1"/>
</dbReference>
<feature type="compositionally biased region" description="Gly residues" evidence="1">
    <location>
        <begin position="239"/>
        <end position="259"/>
    </location>
</feature>
<feature type="compositionally biased region" description="Basic and acidic residues" evidence="1">
    <location>
        <begin position="303"/>
        <end position="318"/>
    </location>
</feature>
<feature type="compositionally biased region" description="Basic and acidic residues" evidence="1">
    <location>
        <begin position="359"/>
        <end position="372"/>
    </location>
</feature>
<feature type="compositionally biased region" description="Gly residues" evidence="1">
    <location>
        <begin position="291"/>
        <end position="302"/>
    </location>
</feature>
<comment type="caution">
    <text evidence="3">The sequence shown here is derived from an EMBL/GenBank/DDBJ whole genome shotgun (WGS) entry which is preliminary data.</text>
</comment>
<feature type="compositionally biased region" description="Basic and acidic residues" evidence="1">
    <location>
        <begin position="412"/>
        <end position="431"/>
    </location>
</feature>
<gene>
    <name evidence="3" type="ORF">Pma05_29810</name>
</gene>
<evidence type="ECO:0000313" key="3">
    <source>
        <dbReference type="EMBL" id="GIG96408.1"/>
    </source>
</evidence>
<feature type="region of interest" description="Disordered" evidence="1">
    <location>
        <begin position="1"/>
        <end position="23"/>
    </location>
</feature>
<accession>A0ABQ4EP39</accession>
<dbReference type="SUPFAM" id="SSF51126">
    <property type="entry name" value="Pectin lyase-like"/>
    <property type="match status" value="1"/>
</dbReference>
<evidence type="ECO:0008006" key="5">
    <source>
        <dbReference type="Google" id="ProtNLM"/>
    </source>
</evidence>
<evidence type="ECO:0000313" key="4">
    <source>
        <dbReference type="Proteomes" id="UP000621500"/>
    </source>
</evidence>